<dbReference type="GO" id="GO:0030288">
    <property type="term" value="C:outer membrane-bounded periplasmic space"/>
    <property type="evidence" value="ECO:0007669"/>
    <property type="project" value="TreeGrafter"/>
</dbReference>
<dbReference type="InterPro" id="IPR002508">
    <property type="entry name" value="MurNAc-LAA_cat"/>
</dbReference>
<dbReference type="CDD" id="cd02696">
    <property type="entry name" value="MurNAc-LAA"/>
    <property type="match status" value="1"/>
</dbReference>
<proteinExistence type="predicted"/>
<dbReference type="AlphaFoldDB" id="A0A7V4U2A9"/>
<feature type="domain" description="MurNAc-LAA" evidence="4">
    <location>
        <begin position="75"/>
        <end position="196"/>
    </location>
</feature>
<comment type="catalytic activity">
    <reaction evidence="1">
        <text>Hydrolyzes the link between N-acetylmuramoyl residues and L-amino acid residues in certain cell-wall glycopeptides.</text>
        <dbReference type="EC" id="3.5.1.28"/>
    </reaction>
</comment>
<dbReference type="GO" id="GO:0009253">
    <property type="term" value="P:peptidoglycan catabolic process"/>
    <property type="evidence" value="ECO:0007669"/>
    <property type="project" value="InterPro"/>
</dbReference>
<evidence type="ECO:0000256" key="1">
    <source>
        <dbReference type="ARBA" id="ARBA00001561"/>
    </source>
</evidence>
<dbReference type="SUPFAM" id="SSF53187">
    <property type="entry name" value="Zn-dependent exopeptidases"/>
    <property type="match status" value="1"/>
</dbReference>
<dbReference type="GO" id="GO:0008745">
    <property type="term" value="F:N-acetylmuramoyl-L-alanine amidase activity"/>
    <property type="evidence" value="ECO:0007669"/>
    <property type="project" value="UniProtKB-EC"/>
</dbReference>
<dbReference type="SMART" id="SM00646">
    <property type="entry name" value="Ami_3"/>
    <property type="match status" value="1"/>
</dbReference>
<evidence type="ECO:0000256" key="3">
    <source>
        <dbReference type="ARBA" id="ARBA00022801"/>
    </source>
</evidence>
<sequence length="201" mass="22214">MANLCTDAGHGGSDSGAVWEGTEEKSLNLQYTLALNEELRNRGHKVLTTRKSDNPAPPLMDRCRLINAHHKNKAPEFDLIISLHCNVAAKRNEATGIYEPLENVKGFYAIYSAASQRAFQLASAIAQKVGANDIELRHNGMLTTIQLGRTLAWIHRTLPPAVLLEMGFMTNAQELKRLKDAAYRKTMVTAIADGIEAYLNQ</sequence>
<evidence type="ECO:0000256" key="2">
    <source>
        <dbReference type="ARBA" id="ARBA00011901"/>
    </source>
</evidence>
<dbReference type="Gene3D" id="3.40.630.40">
    <property type="entry name" value="Zn-dependent exopeptidases"/>
    <property type="match status" value="1"/>
</dbReference>
<dbReference type="Proteomes" id="UP000885779">
    <property type="component" value="Unassembled WGS sequence"/>
</dbReference>
<accession>A0A7V4U2A9</accession>
<comment type="caution">
    <text evidence="5">The sequence shown here is derived from an EMBL/GenBank/DDBJ whole genome shotgun (WGS) entry which is preliminary data.</text>
</comment>
<keyword evidence="3" id="KW-0378">Hydrolase</keyword>
<name>A0A7V4U2A9_CALAY</name>
<reference evidence="5" key="1">
    <citation type="journal article" date="2020" name="mSystems">
        <title>Genome- and Community-Level Interaction Insights into Carbon Utilization and Element Cycling Functions of Hydrothermarchaeota in Hydrothermal Sediment.</title>
        <authorList>
            <person name="Zhou Z."/>
            <person name="Liu Y."/>
            <person name="Xu W."/>
            <person name="Pan J."/>
            <person name="Luo Z.H."/>
            <person name="Li M."/>
        </authorList>
    </citation>
    <scope>NUCLEOTIDE SEQUENCE [LARGE SCALE GENOMIC DNA]</scope>
    <source>
        <strain evidence="5">HyVt-577</strain>
    </source>
</reference>
<dbReference type="PANTHER" id="PTHR30404">
    <property type="entry name" value="N-ACETYLMURAMOYL-L-ALANINE AMIDASE"/>
    <property type="match status" value="1"/>
</dbReference>
<gene>
    <name evidence="5" type="ORF">ENK44_13780</name>
</gene>
<organism evidence="5">
    <name type="scientific">Caldithrix abyssi</name>
    <dbReference type="NCBI Taxonomy" id="187145"/>
    <lineage>
        <taxon>Bacteria</taxon>
        <taxon>Pseudomonadati</taxon>
        <taxon>Calditrichota</taxon>
        <taxon>Calditrichia</taxon>
        <taxon>Calditrichales</taxon>
        <taxon>Calditrichaceae</taxon>
        <taxon>Caldithrix</taxon>
    </lineage>
</organism>
<dbReference type="Pfam" id="PF01520">
    <property type="entry name" value="Amidase_3"/>
    <property type="match status" value="1"/>
</dbReference>
<evidence type="ECO:0000259" key="4">
    <source>
        <dbReference type="SMART" id="SM00646"/>
    </source>
</evidence>
<protein>
    <recommendedName>
        <fullName evidence="2">N-acetylmuramoyl-L-alanine amidase</fullName>
        <ecNumber evidence="2">3.5.1.28</ecNumber>
    </recommendedName>
</protein>
<dbReference type="InterPro" id="IPR050695">
    <property type="entry name" value="N-acetylmuramoyl_amidase_3"/>
</dbReference>
<dbReference type="EMBL" id="DRQG01000130">
    <property type="protein sequence ID" value="HGY56771.1"/>
    <property type="molecule type" value="Genomic_DNA"/>
</dbReference>
<evidence type="ECO:0000313" key="5">
    <source>
        <dbReference type="EMBL" id="HGY56771.1"/>
    </source>
</evidence>
<dbReference type="EC" id="3.5.1.28" evidence="2"/>
<dbReference type="PANTHER" id="PTHR30404:SF0">
    <property type="entry name" value="N-ACETYLMURAMOYL-L-ALANINE AMIDASE AMIC"/>
    <property type="match status" value="1"/>
</dbReference>